<accession>A0AAJ0CTB1</accession>
<dbReference type="InterPro" id="IPR038528">
    <property type="entry name" value="TEL2_C_sf"/>
</dbReference>
<dbReference type="Gene3D" id="1.25.40.720">
    <property type="entry name" value="Telomere length regulation protein 2, C-terminal domain"/>
    <property type="match status" value="2"/>
</dbReference>
<dbReference type="EMBL" id="JASWJB010000045">
    <property type="protein sequence ID" value="KAK2606172.1"/>
    <property type="molecule type" value="Genomic_DNA"/>
</dbReference>
<gene>
    <name evidence="4" type="primary">TEL2</name>
    <name evidence="4" type="ORF">QQS21_003455</name>
</gene>
<evidence type="ECO:0000256" key="2">
    <source>
        <dbReference type="SAM" id="MobiDB-lite"/>
    </source>
</evidence>
<evidence type="ECO:0000313" key="5">
    <source>
        <dbReference type="Proteomes" id="UP001251528"/>
    </source>
</evidence>
<dbReference type="PANTHER" id="PTHR15830">
    <property type="entry name" value="TELOMERE LENGTH REGULATION PROTEIN TEL2 FAMILY MEMBER"/>
    <property type="match status" value="1"/>
</dbReference>
<protein>
    <submittedName>
        <fullName evidence="4">Telomere binding protein</fullName>
    </submittedName>
</protein>
<dbReference type="AlphaFoldDB" id="A0AAJ0CTB1"/>
<keyword evidence="5" id="KW-1185">Reference proteome</keyword>
<feature type="compositionally biased region" description="Acidic residues" evidence="2">
    <location>
        <begin position="590"/>
        <end position="599"/>
    </location>
</feature>
<reference evidence="4" key="1">
    <citation type="submission" date="2023-06" db="EMBL/GenBank/DDBJ databases">
        <title>Conoideocrella luteorostrata (Hypocreales: Clavicipitaceae), a potential biocontrol fungus for elongate hemlock scale in United States Christmas tree production areas.</title>
        <authorList>
            <person name="Barrett H."/>
            <person name="Lovett B."/>
            <person name="Macias A.M."/>
            <person name="Stajich J.E."/>
            <person name="Kasson M.T."/>
        </authorList>
    </citation>
    <scope>NUCLEOTIDE SEQUENCE</scope>
    <source>
        <strain evidence="4">ARSEF 14590</strain>
    </source>
</reference>
<dbReference type="Proteomes" id="UP001251528">
    <property type="component" value="Unassembled WGS sequence"/>
</dbReference>
<organism evidence="4 5">
    <name type="scientific">Conoideocrella luteorostrata</name>
    <dbReference type="NCBI Taxonomy" id="1105319"/>
    <lineage>
        <taxon>Eukaryota</taxon>
        <taxon>Fungi</taxon>
        <taxon>Dikarya</taxon>
        <taxon>Ascomycota</taxon>
        <taxon>Pezizomycotina</taxon>
        <taxon>Sordariomycetes</taxon>
        <taxon>Hypocreomycetidae</taxon>
        <taxon>Hypocreales</taxon>
        <taxon>Clavicipitaceae</taxon>
        <taxon>Conoideocrella</taxon>
    </lineage>
</organism>
<sequence>MDELLTPVRTTYLRARNHDEPLLVEVPPTATTAGGSKLSKLESADDALFVLRSQPSYTALAGVLRFLTDEHASSTFNLHIPSPKSAAIVHVLVTEIAPNYWTLLKEGSVADGVNPCPSWSLDAQRLIQSLQSVAGVNAVVGHAKALVQESKSSKQHLKRPDLNLHLAIFLDLLAALLHGTDSIRRLWQSSACSLVDAASKKVQSQSLISLITSGKILSFSAEATEVIGREDAPDNARWLVDGVEYSKWIGRNIANWAKSQSGNDVELQVCFDFYQRSLSLGYAETLVIIMADELLLSQGTQRGLFSEVCLRQSQTSKKVIYILLEYLSRKFLNNLKLEGTTPNESVSAVAGVVGDVVRSDQGLTTQLVSWCCSPSGAGLGDAVGIRRAVVAVLAKSKETIISVLEKSLNQFGDQLYIKHTAIMQQEVHTQVLLLSAGYVARLSPVKLTMILRSGAYLSAISNRIASTHARARFFGMYVGEGLSALQDKNAKKLDFHMEEMDTEEAQWFKGLTKTSDNVGPAEPLLSQPVPTQPTTPNILQETTPKPKLKPRAKPRMPLSQPVPKAIIEEIDSSDDDDEEDDKFAAMDKGSDDEDSEDDATLVRRNKPKPPVYIRDLITFLRDSESYDKQELGVQTAPVLIRRKANYGTEVSAHAEELARLLVGLQNKFDIENFEDLRLQGMIALVVAQPKSMAPWFARTFFEGDYSLSQRTSVLVTLGLSAREIAGMEASEYKSKAEFPSKRLPEKIEQLYIEATSADGRQRTSQQQQQQLKTLPPNSLDKITQTLTSSFLGPLAAEAADANSGPDALKLQTFTARYKSKSKIKPRTRAIPNTTAAALSACFFSPLTAHFQFALRSSKPVVLNPAMLALYLQTLGIIVNAAGPSTLSLPQLTSELWDLLLRVRVHVLGDVGAMKGWLVALSVLLEVNEDNMRRLCEEQGRELVESREWVSGVFERTRGEDGGDENDVKMLAAGVLIKLGELIQNYQALLMGSLIGFN</sequence>
<dbReference type="PANTHER" id="PTHR15830:SF10">
    <property type="entry name" value="TELOMERE LENGTH REGULATION PROTEIN TEL2 HOMOLOG"/>
    <property type="match status" value="1"/>
</dbReference>
<dbReference type="GO" id="GO:0051083">
    <property type="term" value="P:'de novo' cotranslational protein folding"/>
    <property type="evidence" value="ECO:0007669"/>
    <property type="project" value="TreeGrafter"/>
</dbReference>
<feature type="region of interest" description="Disordered" evidence="2">
    <location>
        <begin position="516"/>
        <end position="605"/>
    </location>
</feature>
<dbReference type="Pfam" id="PF10193">
    <property type="entry name" value="Telomere_reg-2"/>
    <property type="match status" value="1"/>
</dbReference>
<feature type="compositionally biased region" description="Acidic residues" evidence="2">
    <location>
        <begin position="568"/>
        <end position="581"/>
    </location>
</feature>
<feature type="compositionally biased region" description="Polar residues" evidence="2">
    <location>
        <begin position="528"/>
        <end position="543"/>
    </location>
</feature>
<name>A0AAJ0CTB1_9HYPO</name>
<proteinExistence type="inferred from homology"/>
<dbReference type="FunFam" id="1.25.40.720:FF:000004">
    <property type="entry name" value="WGS project CABT00000000 data, contig 2.6"/>
    <property type="match status" value="1"/>
</dbReference>
<dbReference type="GO" id="GO:0051879">
    <property type="term" value="F:Hsp90 protein binding"/>
    <property type="evidence" value="ECO:0007669"/>
    <property type="project" value="TreeGrafter"/>
</dbReference>
<dbReference type="InterPro" id="IPR051970">
    <property type="entry name" value="TEL2_Regulation"/>
</dbReference>
<dbReference type="GO" id="GO:0005829">
    <property type="term" value="C:cytosol"/>
    <property type="evidence" value="ECO:0007669"/>
    <property type="project" value="TreeGrafter"/>
</dbReference>
<comment type="similarity">
    <text evidence="1">Belongs to the TEL2 family.</text>
</comment>
<dbReference type="InterPro" id="IPR019337">
    <property type="entry name" value="Telomere_length_regulation_dom"/>
</dbReference>
<evidence type="ECO:0000313" key="4">
    <source>
        <dbReference type="EMBL" id="KAK2606172.1"/>
    </source>
</evidence>
<evidence type="ECO:0000256" key="1">
    <source>
        <dbReference type="ARBA" id="ARBA00006133"/>
    </source>
</evidence>
<dbReference type="GO" id="GO:0042162">
    <property type="term" value="F:telomeric DNA binding"/>
    <property type="evidence" value="ECO:0007669"/>
    <property type="project" value="TreeGrafter"/>
</dbReference>
<feature type="domain" description="Telomere length regulation protein conserved" evidence="3">
    <location>
        <begin position="610"/>
        <end position="721"/>
    </location>
</feature>
<comment type="caution">
    <text evidence="4">The sequence shown here is derived from an EMBL/GenBank/DDBJ whole genome shotgun (WGS) entry which is preliminary data.</text>
</comment>
<evidence type="ECO:0000259" key="3">
    <source>
        <dbReference type="Pfam" id="PF10193"/>
    </source>
</evidence>